<dbReference type="InterPro" id="IPR020810">
    <property type="entry name" value="Enolase_C"/>
</dbReference>
<dbReference type="InterPro" id="IPR029017">
    <property type="entry name" value="Enolase-like_N"/>
</dbReference>
<dbReference type="SFLD" id="SFLDF00002">
    <property type="entry name" value="enolase"/>
    <property type="match status" value="1"/>
</dbReference>
<evidence type="ECO:0000256" key="15">
    <source>
        <dbReference type="PIRSR" id="PIRSR001400-3"/>
    </source>
</evidence>
<evidence type="ECO:0000256" key="13">
    <source>
        <dbReference type="PIRSR" id="PIRSR001400-1"/>
    </source>
</evidence>
<evidence type="ECO:0000259" key="16">
    <source>
        <dbReference type="SMART" id="SM01192"/>
    </source>
</evidence>
<keyword evidence="8 12" id="KW-0460">Magnesium</keyword>
<dbReference type="InterPro" id="IPR000941">
    <property type="entry name" value="Enolase"/>
</dbReference>
<dbReference type="InterPro" id="IPR020811">
    <property type="entry name" value="Enolase_N"/>
</dbReference>
<organism evidence="18 19">
    <name type="scientific">Leptospira ryugenii</name>
    <dbReference type="NCBI Taxonomy" id="1917863"/>
    <lineage>
        <taxon>Bacteria</taxon>
        <taxon>Pseudomonadati</taxon>
        <taxon>Spirochaetota</taxon>
        <taxon>Spirochaetia</taxon>
        <taxon>Leptospirales</taxon>
        <taxon>Leptospiraceae</taxon>
        <taxon>Leptospira</taxon>
    </lineage>
</organism>
<evidence type="ECO:0000256" key="14">
    <source>
        <dbReference type="PIRSR" id="PIRSR001400-2"/>
    </source>
</evidence>
<evidence type="ECO:0000313" key="18">
    <source>
        <dbReference type="EMBL" id="GBF49093.1"/>
    </source>
</evidence>
<dbReference type="EC" id="4.2.1.11" evidence="3 12"/>
<keyword evidence="10 12" id="KW-0456">Lyase</keyword>
<dbReference type="GO" id="GO:0009986">
    <property type="term" value="C:cell surface"/>
    <property type="evidence" value="ECO:0007669"/>
    <property type="project" value="UniProtKB-SubCell"/>
</dbReference>
<evidence type="ECO:0000256" key="12">
    <source>
        <dbReference type="HAMAP-Rule" id="MF_00318"/>
    </source>
</evidence>
<dbReference type="PROSITE" id="PS00164">
    <property type="entry name" value="ENOLASE"/>
    <property type="match status" value="1"/>
</dbReference>
<keyword evidence="7 12" id="KW-0479">Metal-binding</keyword>
<keyword evidence="19" id="KW-1185">Reference proteome</keyword>
<dbReference type="OrthoDB" id="9804716at2"/>
<dbReference type="InterPro" id="IPR020809">
    <property type="entry name" value="Enolase_CS"/>
</dbReference>
<dbReference type="SFLD" id="SFLDG00178">
    <property type="entry name" value="enolase"/>
    <property type="match status" value="1"/>
</dbReference>
<dbReference type="SMART" id="SM01192">
    <property type="entry name" value="Enolase_C"/>
    <property type="match status" value="1"/>
</dbReference>
<feature type="binding site" evidence="12">
    <location>
        <position position="372"/>
    </location>
    <ligand>
        <name>(2R)-2-phosphoglycerate</name>
        <dbReference type="ChEBI" id="CHEBI:58289"/>
    </ligand>
</feature>
<dbReference type="AlphaFoldDB" id="A0A2P2DWT2"/>
<evidence type="ECO:0000256" key="4">
    <source>
        <dbReference type="ARBA" id="ARBA00017068"/>
    </source>
</evidence>
<evidence type="ECO:0000256" key="10">
    <source>
        <dbReference type="ARBA" id="ARBA00023239"/>
    </source>
</evidence>
<feature type="binding site" evidence="12 15">
    <location>
        <position position="318"/>
    </location>
    <ligand>
        <name>Mg(2+)</name>
        <dbReference type="ChEBI" id="CHEBI:18420"/>
    </ligand>
</feature>
<dbReference type="NCBIfam" id="TIGR01060">
    <property type="entry name" value="eno"/>
    <property type="match status" value="1"/>
</dbReference>
<evidence type="ECO:0000256" key="6">
    <source>
        <dbReference type="ARBA" id="ARBA00022525"/>
    </source>
</evidence>
<dbReference type="PIRSF" id="PIRSF001400">
    <property type="entry name" value="Enolase"/>
    <property type="match status" value="1"/>
</dbReference>
<reference evidence="18 19" key="1">
    <citation type="submission" date="2018-02" db="EMBL/GenBank/DDBJ databases">
        <title>Novel Leptospira species isolated from soil and water in Japan.</title>
        <authorList>
            <person name="Nakao R."/>
            <person name="Masuzawa T."/>
        </authorList>
    </citation>
    <scope>NUCLEOTIDE SEQUENCE [LARGE SCALE GENOMIC DNA]</scope>
    <source>
        <strain evidence="18 19">YH101</strain>
    </source>
</reference>
<evidence type="ECO:0000256" key="1">
    <source>
        <dbReference type="ARBA" id="ARBA00005031"/>
    </source>
</evidence>
<feature type="binding site" evidence="12 15">
    <location>
        <position position="291"/>
    </location>
    <ligand>
        <name>Mg(2+)</name>
        <dbReference type="ChEBI" id="CHEBI:18420"/>
    </ligand>
</feature>
<sequence length="434" mass="46922">MSQNSNIKSVKAREIMDSRGNPTVEVDVTLEDGSFGRAAVPSGASTGEHEAVELRDGDKKRYLGKGVEKAVSNVNQKISKAILGMSALEQLAVDQAMISLDGTSNKSKLGANAILGVSLALAKAAANHTGLPLYRYIGGSFARELPVPMMNIINGGSHADNNIDFQEFMILPVSAPNFKEGLRMGAEVFHHLKSVLKSKNLNTAVGDEGGFAPNLTSNSEAIEVILTAIEKAGYKPDTDIKIGLDAAASEFYDEKKKKYVLKAEKKPEKTAEELIEYYSNLVSKYPIITIEDGLDENDWTGWKKLSEKLGSKIQLVGDDLFVTNIEKLAQGIQKGIGNSILIKVNQIGTLSETLSAIEMAKKAKYTAVVSHRSGETEDATISHIAVATNSGQIKTGSLSRTDRIAKYNELLRIEEELGARAVYSGKHTFYNLGK</sequence>
<dbReference type="Proteomes" id="UP000245133">
    <property type="component" value="Unassembled WGS sequence"/>
</dbReference>
<feature type="binding site" evidence="12 15">
    <location>
        <position position="245"/>
    </location>
    <ligand>
        <name>Mg(2+)</name>
        <dbReference type="ChEBI" id="CHEBI:18420"/>
    </ligand>
</feature>
<evidence type="ECO:0000256" key="9">
    <source>
        <dbReference type="ARBA" id="ARBA00023152"/>
    </source>
</evidence>
<evidence type="ECO:0000256" key="7">
    <source>
        <dbReference type="ARBA" id="ARBA00022723"/>
    </source>
</evidence>
<gene>
    <name evidence="12" type="primary">eno</name>
    <name evidence="18" type="ORF">LPTSP4_06030</name>
</gene>
<feature type="binding site" evidence="12">
    <location>
        <position position="394"/>
    </location>
    <ligand>
        <name>(2R)-2-phosphoglycerate</name>
        <dbReference type="ChEBI" id="CHEBI:58289"/>
    </ligand>
</feature>
<comment type="pathway">
    <text evidence="1 12">Carbohydrate degradation; glycolysis; pyruvate from D-glyceraldehyde 3-phosphate: step 4/5.</text>
</comment>
<dbReference type="Gene3D" id="3.30.390.10">
    <property type="entry name" value="Enolase-like, N-terminal domain"/>
    <property type="match status" value="1"/>
</dbReference>
<dbReference type="GO" id="GO:0000015">
    <property type="term" value="C:phosphopyruvate hydratase complex"/>
    <property type="evidence" value="ECO:0007669"/>
    <property type="project" value="InterPro"/>
</dbReference>
<comment type="function">
    <text evidence="11 12">Catalyzes the reversible conversion of 2-phosphoglycerate (2-PG) into phosphoenolpyruvate (PEP). It is essential for the degradation of carbohydrates via glycolysis.</text>
</comment>
<comment type="catalytic activity">
    <reaction evidence="12">
        <text>(2R)-2-phosphoglycerate = phosphoenolpyruvate + H2O</text>
        <dbReference type="Rhea" id="RHEA:10164"/>
        <dbReference type="ChEBI" id="CHEBI:15377"/>
        <dbReference type="ChEBI" id="CHEBI:58289"/>
        <dbReference type="ChEBI" id="CHEBI:58702"/>
        <dbReference type="EC" id="4.2.1.11"/>
    </reaction>
</comment>
<evidence type="ECO:0000256" key="5">
    <source>
        <dbReference type="ARBA" id="ARBA00022490"/>
    </source>
</evidence>
<dbReference type="CDD" id="cd03313">
    <property type="entry name" value="enolase"/>
    <property type="match status" value="1"/>
</dbReference>
<dbReference type="Pfam" id="PF00113">
    <property type="entry name" value="Enolase_C"/>
    <property type="match status" value="1"/>
</dbReference>
<comment type="cofactor">
    <cofactor evidence="12">
        <name>Mg(2+)</name>
        <dbReference type="ChEBI" id="CHEBI:18420"/>
    </cofactor>
    <text evidence="12">Binds a second Mg(2+) ion via substrate during catalysis.</text>
</comment>
<dbReference type="Pfam" id="PF03952">
    <property type="entry name" value="Enolase_N"/>
    <property type="match status" value="1"/>
</dbReference>
<dbReference type="FunFam" id="3.30.390.10:FF:000001">
    <property type="entry name" value="Enolase"/>
    <property type="match status" value="1"/>
</dbReference>
<feature type="binding site" evidence="12">
    <location>
        <position position="343"/>
    </location>
    <ligand>
        <name>(2R)-2-phosphoglycerate</name>
        <dbReference type="ChEBI" id="CHEBI:58289"/>
    </ligand>
</feature>
<comment type="similarity">
    <text evidence="2 12">Belongs to the enolase family.</text>
</comment>
<dbReference type="SUPFAM" id="SSF54826">
    <property type="entry name" value="Enolase N-terminal domain-like"/>
    <property type="match status" value="1"/>
</dbReference>
<dbReference type="PANTHER" id="PTHR11902:SF1">
    <property type="entry name" value="ENOLASE"/>
    <property type="match status" value="1"/>
</dbReference>
<comment type="caution">
    <text evidence="18">The sequence shown here is derived from an EMBL/GenBank/DDBJ whole genome shotgun (WGS) entry which is preliminary data.</text>
</comment>
<dbReference type="UniPathway" id="UPA00109">
    <property type="reaction ID" value="UER00187"/>
</dbReference>
<dbReference type="RefSeq" id="WP_108973577.1">
    <property type="nucleotide sequence ID" value="NZ_BFBB01000002.1"/>
</dbReference>
<dbReference type="PRINTS" id="PR00148">
    <property type="entry name" value="ENOLASE"/>
</dbReference>
<dbReference type="GO" id="GO:0006096">
    <property type="term" value="P:glycolytic process"/>
    <property type="evidence" value="ECO:0007669"/>
    <property type="project" value="UniProtKB-UniRule"/>
</dbReference>
<dbReference type="GO" id="GO:0000287">
    <property type="term" value="F:magnesium ion binding"/>
    <property type="evidence" value="ECO:0007669"/>
    <property type="project" value="UniProtKB-UniRule"/>
</dbReference>
<dbReference type="EMBL" id="BFBB01000002">
    <property type="protein sequence ID" value="GBF49093.1"/>
    <property type="molecule type" value="Genomic_DNA"/>
</dbReference>
<dbReference type="Gene3D" id="3.20.20.120">
    <property type="entry name" value="Enolase-like C-terminal domain"/>
    <property type="match status" value="1"/>
</dbReference>
<dbReference type="GO" id="GO:0005576">
    <property type="term" value="C:extracellular region"/>
    <property type="evidence" value="ECO:0007669"/>
    <property type="project" value="UniProtKB-SubCell"/>
</dbReference>
<feature type="domain" description="Enolase N-terminal" evidence="17">
    <location>
        <begin position="7"/>
        <end position="137"/>
    </location>
</feature>
<feature type="domain" description="Enolase C-terminal TIM barrel" evidence="16">
    <location>
        <begin position="142"/>
        <end position="431"/>
    </location>
</feature>
<evidence type="ECO:0000256" key="2">
    <source>
        <dbReference type="ARBA" id="ARBA00009604"/>
    </source>
</evidence>
<feature type="binding site" evidence="14">
    <location>
        <position position="394"/>
    </location>
    <ligand>
        <name>substrate</name>
    </ligand>
</feature>
<dbReference type="GO" id="GO:0004634">
    <property type="term" value="F:phosphopyruvate hydratase activity"/>
    <property type="evidence" value="ECO:0007669"/>
    <property type="project" value="UniProtKB-UniRule"/>
</dbReference>
<feature type="binding site" evidence="12">
    <location>
        <position position="166"/>
    </location>
    <ligand>
        <name>(2R)-2-phosphoglycerate</name>
        <dbReference type="ChEBI" id="CHEBI:58289"/>
    </ligand>
</feature>
<accession>A0A2P2DWT2</accession>
<proteinExistence type="inferred from homology"/>
<evidence type="ECO:0000256" key="11">
    <source>
        <dbReference type="ARBA" id="ARBA00045763"/>
    </source>
</evidence>
<keyword evidence="6 12" id="KW-0964">Secreted</keyword>
<feature type="binding site" evidence="14">
    <location>
        <position position="158"/>
    </location>
    <ligand>
        <name>substrate</name>
    </ligand>
</feature>
<dbReference type="SMART" id="SM01193">
    <property type="entry name" value="Enolase_N"/>
    <property type="match status" value="1"/>
</dbReference>
<keyword evidence="9 12" id="KW-0324">Glycolysis</keyword>
<dbReference type="FunFam" id="3.20.20.120:FF:000001">
    <property type="entry name" value="Enolase"/>
    <property type="match status" value="1"/>
</dbReference>
<comment type="cofactor">
    <cofactor evidence="15">
        <name>Mg(2+)</name>
        <dbReference type="ChEBI" id="CHEBI:18420"/>
    </cofactor>
    <text evidence="15">Mg(2+) is required for catalysis and for stabilizing the dimer.</text>
</comment>
<keyword evidence="5 12" id="KW-0963">Cytoplasm</keyword>
<feature type="active site" description="Proton acceptor" evidence="12 13">
    <location>
        <position position="343"/>
    </location>
</feature>
<feature type="active site" description="Proton donor" evidence="12 13">
    <location>
        <position position="208"/>
    </location>
</feature>
<feature type="binding site" evidence="14">
    <location>
        <position position="291"/>
    </location>
    <ligand>
        <name>substrate</name>
    </ligand>
</feature>
<dbReference type="InterPro" id="IPR036849">
    <property type="entry name" value="Enolase-like_C_sf"/>
</dbReference>
<dbReference type="PANTHER" id="PTHR11902">
    <property type="entry name" value="ENOLASE"/>
    <property type="match status" value="1"/>
</dbReference>
<feature type="binding site" evidence="12">
    <location>
        <position position="373"/>
    </location>
    <ligand>
        <name>(2R)-2-phosphoglycerate</name>
        <dbReference type="ChEBI" id="CHEBI:58289"/>
    </ligand>
</feature>
<dbReference type="SFLD" id="SFLDS00001">
    <property type="entry name" value="Enolase"/>
    <property type="match status" value="1"/>
</dbReference>
<feature type="binding site" evidence="14">
    <location>
        <position position="167"/>
    </location>
    <ligand>
        <name>substrate</name>
    </ligand>
</feature>
<evidence type="ECO:0000256" key="8">
    <source>
        <dbReference type="ARBA" id="ARBA00022842"/>
    </source>
</evidence>
<evidence type="ECO:0000313" key="19">
    <source>
        <dbReference type="Proteomes" id="UP000245133"/>
    </source>
</evidence>
<name>A0A2P2DWT2_9LEPT</name>
<evidence type="ECO:0000259" key="17">
    <source>
        <dbReference type="SMART" id="SM01193"/>
    </source>
</evidence>
<dbReference type="SUPFAM" id="SSF51604">
    <property type="entry name" value="Enolase C-terminal domain-like"/>
    <property type="match status" value="1"/>
</dbReference>
<comment type="subcellular location">
    <subcellularLocation>
        <location evidence="12">Cytoplasm</location>
    </subcellularLocation>
    <subcellularLocation>
        <location evidence="12">Secreted</location>
    </subcellularLocation>
    <subcellularLocation>
        <location evidence="12">Cell surface</location>
    </subcellularLocation>
    <text evidence="12">Fractions of enolase are present in both the cytoplasm and on the cell surface.</text>
</comment>
<dbReference type="HAMAP" id="MF_00318">
    <property type="entry name" value="Enolase"/>
    <property type="match status" value="1"/>
</dbReference>
<protein>
    <recommendedName>
        <fullName evidence="4 12">Enolase</fullName>
        <ecNumber evidence="3 12">4.2.1.11</ecNumber>
    </recommendedName>
    <alternativeName>
        <fullName evidence="12">2-phospho-D-glycerate hydro-lyase</fullName>
    </alternativeName>
    <alternativeName>
        <fullName evidence="12">2-phosphoglycerate dehydratase</fullName>
    </alternativeName>
</protein>
<feature type="binding site" evidence="14">
    <location>
        <begin position="370"/>
        <end position="373"/>
    </location>
    <ligand>
        <name>substrate</name>
    </ligand>
</feature>
<feature type="binding site" evidence="14">
    <location>
        <position position="318"/>
    </location>
    <ligand>
        <name>substrate</name>
    </ligand>
</feature>
<evidence type="ECO:0000256" key="3">
    <source>
        <dbReference type="ARBA" id="ARBA00012058"/>
    </source>
</evidence>